<dbReference type="RefSeq" id="WP_089334763.1">
    <property type="nucleotide sequence ID" value="NZ_FZNO01000001.1"/>
</dbReference>
<dbReference type="Proteomes" id="UP000198403">
    <property type="component" value="Unassembled WGS sequence"/>
</dbReference>
<sequence>MLYFLPLILFVVLGAFLLIRDVRYGGPATAGTPAVGDPVAATARQRRRAARYATDPNEAARLSGSWG</sequence>
<evidence type="ECO:0000313" key="2">
    <source>
        <dbReference type="Proteomes" id="UP000198403"/>
    </source>
</evidence>
<evidence type="ECO:0000313" key="1">
    <source>
        <dbReference type="EMBL" id="SNR24607.1"/>
    </source>
</evidence>
<proteinExistence type="predicted"/>
<keyword evidence="2" id="KW-1185">Reference proteome</keyword>
<reference evidence="1 2" key="1">
    <citation type="submission" date="2017-06" db="EMBL/GenBank/DDBJ databases">
        <authorList>
            <person name="Kim H.J."/>
            <person name="Triplett B.A."/>
        </authorList>
    </citation>
    <scope>NUCLEOTIDE SEQUENCE [LARGE SCALE GENOMIC DNA]</scope>
    <source>
        <strain evidence="1 2">DSM 44272</strain>
    </source>
</reference>
<accession>A0A238USF5</accession>
<organism evidence="1 2">
    <name type="scientific">Blastococcus mobilis</name>
    <dbReference type="NCBI Taxonomy" id="1938746"/>
    <lineage>
        <taxon>Bacteria</taxon>
        <taxon>Bacillati</taxon>
        <taxon>Actinomycetota</taxon>
        <taxon>Actinomycetes</taxon>
        <taxon>Geodermatophilales</taxon>
        <taxon>Geodermatophilaceae</taxon>
        <taxon>Blastococcus</taxon>
    </lineage>
</organism>
<protein>
    <submittedName>
        <fullName evidence="1">Uncharacterized protein</fullName>
    </submittedName>
</protein>
<gene>
    <name evidence="1" type="ORF">SAMN06272737_101272</name>
</gene>
<name>A0A238USF5_9ACTN</name>
<dbReference type="AlphaFoldDB" id="A0A238USF5"/>
<dbReference type="EMBL" id="FZNO01000001">
    <property type="protein sequence ID" value="SNR24607.1"/>
    <property type="molecule type" value="Genomic_DNA"/>
</dbReference>